<evidence type="ECO:0000313" key="2">
    <source>
        <dbReference type="EMBL" id="MQY26042.1"/>
    </source>
</evidence>
<dbReference type="Pfam" id="PF03358">
    <property type="entry name" value="FMN_red"/>
    <property type="match status" value="1"/>
</dbReference>
<feature type="domain" description="NADPH-dependent FMN reductase-like" evidence="1">
    <location>
        <begin position="4"/>
        <end position="90"/>
    </location>
</feature>
<comment type="caution">
    <text evidence="2">The sequence shown here is derived from an EMBL/GenBank/DDBJ whole genome shotgun (WGS) entry which is preliminary data.</text>
</comment>
<organism evidence="2 3">
    <name type="scientific">Nocardia aurantia</name>
    <dbReference type="NCBI Taxonomy" id="2585199"/>
    <lineage>
        <taxon>Bacteria</taxon>
        <taxon>Bacillati</taxon>
        <taxon>Actinomycetota</taxon>
        <taxon>Actinomycetes</taxon>
        <taxon>Mycobacteriales</taxon>
        <taxon>Nocardiaceae</taxon>
        <taxon>Nocardia</taxon>
    </lineage>
</organism>
<accession>A0A7K0DL99</accession>
<dbReference type="GO" id="GO:0010181">
    <property type="term" value="F:FMN binding"/>
    <property type="evidence" value="ECO:0007669"/>
    <property type="project" value="TreeGrafter"/>
</dbReference>
<name>A0A7K0DL99_9NOCA</name>
<proteinExistence type="predicted"/>
<protein>
    <recommendedName>
        <fullName evidence="1">NADPH-dependent FMN reductase-like domain-containing protein</fullName>
    </recommendedName>
</protein>
<dbReference type="GO" id="GO:0005829">
    <property type="term" value="C:cytosol"/>
    <property type="evidence" value="ECO:0007669"/>
    <property type="project" value="TreeGrafter"/>
</dbReference>
<dbReference type="InterPro" id="IPR005025">
    <property type="entry name" value="FMN_Rdtase-like_dom"/>
</dbReference>
<gene>
    <name evidence="2" type="ORF">NRB56_16020</name>
</gene>
<sequence length="135" mass="14679">MDGHPDVAAFAERIGHADAVIVITPEYNHSFPGPLKTAIDAVRDQWRGKAVGFVSYGGMSGGLRAVEALRVVFAELHTVTVRDTVSLHNPWGPAADPEAEYPDHAAGRALHTMTRQLLWWASALRVARRGEPYPG</sequence>
<dbReference type="PANTHER" id="PTHR30543">
    <property type="entry name" value="CHROMATE REDUCTASE"/>
    <property type="match status" value="1"/>
</dbReference>
<dbReference type="AlphaFoldDB" id="A0A7K0DL99"/>
<dbReference type="Gene3D" id="3.40.50.360">
    <property type="match status" value="1"/>
</dbReference>
<dbReference type="RefSeq" id="WP_153339914.1">
    <property type="nucleotide sequence ID" value="NZ_WEGI01000003.1"/>
</dbReference>
<evidence type="ECO:0000259" key="1">
    <source>
        <dbReference type="Pfam" id="PF03358"/>
    </source>
</evidence>
<dbReference type="InterPro" id="IPR050712">
    <property type="entry name" value="NAD(P)H-dep_reductase"/>
</dbReference>
<dbReference type="InterPro" id="IPR029039">
    <property type="entry name" value="Flavoprotein-like_sf"/>
</dbReference>
<dbReference type="SUPFAM" id="SSF52218">
    <property type="entry name" value="Flavoproteins"/>
    <property type="match status" value="1"/>
</dbReference>
<dbReference type="OrthoDB" id="9812295at2"/>
<dbReference type="Proteomes" id="UP000431401">
    <property type="component" value="Unassembled WGS sequence"/>
</dbReference>
<dbReference type="PANTHER" id="PTHR30543:SF21">
    <property type="entry name" value="NAD(P)H-DEPENDENT FMN REDUCTASE LOT6"/>
    <property type="match status" value="1"/>
</dbReference>
<evidence type="ECO:0000313" key="3">
    <source>
        <dbReference type="Proteomes" id="UP000431401"/>
    </source>
</evidence>
<reference evidence="2 3" key="1">
    <citation type="submission" date="2019-10" db="EMBL/GenBank/DDBJ databases">
        <title>Nocardia macrotermitis sp. nov. and Nocardia aurantia sp. nov., isolated from the gut of fungus growing-termite Macrotermes natalensis.</title>
        <authorList>
            <person name="Benndorf R."/>
            <person name="Schwitalla J."/>
            <person name="Martin K."/>
            <person name="De Beer W."/>
            <person name="Kaster A.-K."/>
            <person name="Vollmers J."/>
            <person name="Poulsen M."/>
            <person name="Beemelmanns C."/>
        </authorList>
    </citation>
    <scope>NUCLEOTIDE SEQUENCE [LARGE SCALE GENOMIC DNA]</scope>
    <source>
        <strain evidence="2 3">RB56</strain>
    </source>
</reference>
<dbReference type="GO" id="GO:0016491">
    <property type="term" value="F:oxidoreductase activity"/>
    <property type="evidence" value="ECO:0007669"/>
    <property type="project" value="InterPro"/>
</dbReference>
<keyword evidence="3" id="KW-1185">Reference proteome</keyword>
<dbReference type="EMBL" id="WEGI01000003">
    <property type="protein sequence ID" value="MQY26042.1"/>
    <property type="molecule type" value="Genomic_DNA"/>
</dbReference>